<dbReference type="FunFam" id="3.40.50.300:FF:001025">
    <property type="entry name" value="ATPase family, AAA domain-containing 2B"/>
    <property type="match status" value="1"/>
</dbReference>
<dbReference type="GO" id="GO:0005524">
    <property type="term" value="F:ATP binding"/>
    <property type="evidence" value="ECO:0007669"/>
    <property type="project" value="UniProtKB-KW"/>
</dbReference>
<reference evidence="5 6" key="1">
    <citation type="submission" date="2018-08" db="EMBL/GenBank/DDBJ databases">
        <title>Draft genome of the lignicolous fungus Coniochaeta pulveracea.</title>
        <authorList>
            <person name="Borstlap C.J."/>
            <person name="De Witt R.N."/>
            <person name="Botha A."/>
            <person name="Volschenk H."/>
        </authorList>
    </citation>
    <scope>NUCLEOTIDE SEQUENCE [LARGE SCALE GENOMIC DNA]</scope>
    <source>
        <strain evidence="5 6">CAB683</strain>
    </source>
</reference>
<keyword evidence="3" id="KW-0175">Coiled coil</keyword>
<evidence type="ECO:0000259" key="4">
    <source>
        <dbReference type="SMART" id="SM00382"/>
    </source>
</evidence>
<evidence type="ECO:0000313" key="5">
    <source>
        <dbReference type="EMBL" id="RKU45874.1"/>
    </source>
</evidence>
<evidence type="ECO:0000256" key="1">
    <source>
        <dbReference type="ARBA" id="ARBA00022741"/>
    </source>
</evidence>
<dbReference type="InterPro" id="IPR003960">
    <property type="entry name" value="ATPase_AAA_CS"/>
</dbReference>
<dbReference type="EMBL" id="QVQW01000018">
    <property type="protein sequence ID" value="RKU45874.1"/>
    <property type="molecule type" value="Genomic_DNA"/>
</dbReference>
<dbReference type="InterPro" id="IPR003593">
    <property type="entry name" value="AAA+_ATPase"/>
</dbReference>
<dbReference type="AlphaFoldDB" id="A0A420YDF2"/>
<gene>
    <name evidence="5" type="primary">AFG2</name>
    <name evidence="5" type="ORF">DL546_007974</name>
</gene>
<dbReference type="Pfam" id="PF00004">
    <property type="entry name" value="AAA"/>
    <property type="match status" value="2"/>
</dbReference>
<proteinExistence type="predicted"/>
<dbReference type="PANTHER" id="PTHR23077:SF27">
    <property type="entry name" value="ATPASE FAMILY GENE 2 PROTEIN HOMOLOG A"/>
    <property type="match status" value="1"/>
</dbReference>
<feature type="domain" description="AAA+ ATPase" evidence="4">
    <location>
        <begin position="491"/>
        <end position="633"/>
    </location>
</feature>
<dbReference type="InterPro" id="IPR027417">
    <property type="entry name" value="P-loop_NTPase"/>
</dbReference>
<dbReference type="InterPro" id="IPR041569">
    <property type="entry name" value="AAA_lid_3"/>
</dbReference>
<name>A0A420YDF2_9PEZI</name>
<dbReference type="Pfam" id="PF17862">
    <property type="entry name" value="AAA_lid_3"/>
    <property type="match status" value="1"/>
</dbReference>
<dbReference type="Gene3D" id="3.40.50.300">
    <property type="entry name" value="P-loop containing nucleotide triphosphate hydrolases"/>
    <property type="match status" value="2"/>
</dbReference>
<comment type="caution">
    <text evidence="5">The sequence shown here is derived from an EMBL/GenBank/DDBJ whole genome shotgun (WGS) entry which is preliminary data.</text>
</comment>
<keyword evidence="6" id="KW-1185">Reference proteome</keyword>
<dbReference type="InterPro" id="IPR050168">
    <property type="entry name" value="AAA_ATPase_domain"/>
</dbReference>
<protein>
    <submittedName>
        <fullName evidence="5">AAA+-type ATPase</fullName>
    </submittedName>
</protein>
<dbReference type="SMART" id="SM00382">
    <property type="entry name" value="AAA"/>
    <property type="match status" value="2"/>
</dbReference>
<dbReference type="Proteomes" id="UP000275385">
    <property type="component" value="Unassembled WGS sequence"/>
</dbReference>
<feature type="domain" description="AAA+ ATPase" evidence="4">
    <location>
        <begin position="204"/>
        <end position="336"/>
    </location>
</feature>
<dbReference type="PANTHER" id="PTHR23077">
    <property type="entry name" value="AAA-FAMILY ATPASE"/>
    <property type="match status" value="1"/>
</dbReference>
<keyword evidence="1" id="KW-0547">Nucleotide-binding</keyword>
<dbReference type="Gene3D" id="1.10.8.60">
    <property type="match status" value="2"/>
</dbReference>
<keyword evidence="2" id="KW-0067">ATP-binding</keyword>
<dbReference type="SUPFAM" id="SSF52540">
    <property type="entry name" value="P-loop containing nucleoside triphosphate hydrolases"/>
    <property type="match status" value="2"/>
</dbReference>
<evidence type="ECO:0000256" key="3">
    <source>
        <dbReference type="ARBA" id="ARBA00023054"/>
    </source>
</evidence>
<dbReference type="PROSITE" id="PS00674">
    <property type="entry name" value="AAA"/>
    <property type="match status" value="1"/>
</dbReference>
<organism evidence="5 6">
    <name type="scientific">Coniochaeta pulveracea</name>
    <dbReference type="NCBI Taxonomy" id="177199"/>
    <lineage>
        <taxon>Eukaryota</taxon>
        <taxon>Fungi</taxon>
        <taxon>Dikarya</taxon>
        <taxon>Ascomycota</taxon>
        <taxon>Pezizomycotina</taxon>
        <taxon>Sordariomycetes</taxon>
        <taxon>Sordariomycetidae</taxon>
        <taxon>Coniochaetales</taxon>
        <taxon>Coniochaetaceae</taxon>
        <taxon>Coniochaeta</taxon>
    </lineage>
</organism>
<sequence length="728" mass="79726">MKTLEVKIRTTPPGSDQTLKLASKIFISRDALIELTSSVDDTKAVSVVKLDEEGNEVSKPRRAIVCAAQNKLAKVCQMSEALRVACGFSIGDQIRISYSPSTATVPDAEQIVVEAALPNNAEIDADLVGFWEAFLSQHLVHVETLFPGLVLKKLSAKPEDQAAERAGPRSLEIDNVPGREAEVKELNKFLAWFAKPHQYHNQRNFFGMVIHGGHGTGKTMLLDMVAKTGWGTVHRIHFKDKLPEVQETLLQARSQQPSIVLIDGLERLIDSTRSNRVAVILALCETMDALSADAAAKGELPKVVMIATCLDHVTDVPPEMRDPGRFTRDIFLPLPDLDCRKAILESFNLPLPPEERDDILQDLSQRTHAYNAKDLHHLAAEAEFIALCNYLGSQSNQPSTVDQLTETLQDTTISTKNTSSSSSTTHHLLRTHLDAARKKIRPSAMHDVNLKPPPIHWSDIGGQDSVKESLQLAVAISRMPLADVTAIIGQPPKGFLLYGPPGCSKTMAAQAMATESGLNFFAVKGAELLNMYVGESERAVRRLFERAREVSPSMIFFDEIDSIAGLRSGMGSGTATTSHGGLNVLTTLLNEMDGFETMQGVLVLAATNRPQALDPALLRPGRFDELIYVGPPGEDARRAILTNIAAKRRLKDVDVEKLVEMTDGYSGAELVGICRTAGRAAFTRKLKAGTQLGDLCIEMEDFTTAIAKTPKQITPEMLRGYAEWEKKF</sequence>
<evidence type="ECO:0000313" key="6">
    <source>
        <dbReference type="Proteomes" id="UP000275385"/>
    </source>
</evidence>
<dbReference type="InterPro" id="IPR003959">
    <property type="entry name" value="ATPase_AAA_core"/>
</dbReference>
<dbReference type="GO" id="GO:0005737">
    <property type="term" value="C:cytoplasm"/>
    <property type="evidence" value="ECO:0007669"/>
    <property type="project" value="TreeGrafter"/>
</dbReference>
<accession>A0A420YDF2</accession>
<dbReference type="GO" id="GO:0016887">
    <property type="term" value="F:ATP hydrolysis activity"/>
    <property type="evidence" value="ECO:0007669"/>
    <property type="project" value="InterPro"/>
</dbReference>
<evidence type="ECO:0000256" key="2">
    <source>
        <dbReference type="ARBA" id="ARBA00022840"/>
    </source>
</evidence>
<dbReference type="STRING" id="177199.A0A420YDF2"/>
<dbReference type="OrthoDB" id="27435at2759"/>